<dbReference type="InterPro" id="IPR050175">
    <property type="entry name" value="Complex_I_Subunit_2"/>
</dbReference>
<feature type="transmembrane region" description="Helical" evidence="18">
    <location>
        <begin position="88"/>
        <end position="107"/>
    </location>
</feature>
<feature type="transmembrane region" description="Helical" evidence="18">
    <location>
        <begin position="144"/>
        <end position="164"/>
    </location>
</feature>
<keyword evidence="8 18" id="KW-0812">Transmembrane</keyword>
<protein>
    <recommendedName>
        <fullName evidence="5 18">NADH-ubiquinone oxidoreductase chain 2</fullName>
        <ecNumber evidence="4 18">7.1.1.2</ecNumber>
    </recommendedName>
</protein>
<dbReference type="GO" id="GO:0006120">
    <property type="term" value="P:mitochondrial electron transport, NADH to ubiquinone"/>
    <property type="evidence" value="ECO:0007669"/>
    <property type="project" value="InterPro"/>
</dbReference>
<keyword evidence="9 18" id="KW-0999">Mitochondrion inner membrane</keyword>
<feature type="transmembrane region" description="Helical" evidence="18">
    <location>
        <begin position="310"/>
        <end position="332"/>
    </location>
</feature>
<feature type="domain" description="NADH:quinone oxidoreductase/Mrp antiporter transmembrane" evidence="19">
    <location>
        <begin position="25"/>
        <end position="80"/>
    </location>
</feature>
<dbReference type="GeneID" id="54604353"/>
<feature type="transmembrane region" description="Helical" evidence="18">
    <location>
        <begin position="269"/>
        <end position="289"/>
    </location>
</feature>
<evidence type="ECO:0000256" key="12">
    <source>
        <dbReference type="ARBA" id="ARBA00022989"/>
    </source>
</evidence>
<evidence type="ECO:0000256" key="13">
    <source>
        <dbReference type="ARBA" id="ARBA00023027"/>
    </source>
</evidence>
<comment type="similarity">
    <text evidence="3 18">Belongs to the complex I subunit 2 family.</text>
</comment>
<evidence type="ECO:0000256" key="16">
    <source>
        <dbReference type="ARBA" id="ARBA00023136"/>
    </source>
</evidence>
<comment type="function">
    <text evidence="18">Core subunit of the mitochondrial membrane respiratory chain NADH dehydrogenase (Complex I) which catalyzes electron transfer from NADH through the respiratory chain, using ubiquinone as an electron acceptor. Essential for the catalytic activity and assembly of complex I.</text>
</comment>
<evidence type="ECO:0000256" key="17">
    <source>
        <dbReference type="ARBA" id="ARBA00049551"/>
    </source>
</evidence>
<name>A0A6H0DU57_9EUCA</name>
<comment type="subcellular location">
    <subcellularLocation>
        <location evidence="2 18">Mitochondrion inner membrane</location>
        <topology evidence="2 18">Multi-pass membrane protein</topology>
    </subcellularLocation>
</comment>
<evidence type="ECO:0000313" key="20">
    <source>
        <dbReference type="EMBL" id="QIS92015.1"/>
    </source>
</evidence>
<evidence type="ECO:0000256" key="8">
    <source>
        <dbReference type="ARBA" id="ARBA00022692"/>
    </source>
</evidence>
<sequence>MPNSHPARIMFFASLVSGLLIAISSNSWFTSWMGLELNLLSFIPIMTSKTNSYSSEAALKYFLVQALSSSIMLISASSMIMWKESPTLLILTSLLLKMGAAPLHFWFPTIMQGLSWMQCLTLMTIQKVAPMIMVSYTLTQLNSHWMLILASMSSSIVGSLGGLNQTLLRKILAYSSINHMAWMLAAISLSADAWTIYITTYSVVTLSLVTILNFNQSFHFKQLSLISHPPSKMLCFFTLFSLGGLPPLLGFLPKLLVIKLLIYSQSFTWLLPLIAGTLITLFYYIRLTMISMVLITPQLKTTLYKLEKKNLLLILPSINFSPLLFPMITMTIY</sequence>
<keyword evidence="11 18" id="KW-0249">Electron transport</keyword>
<dbReference type="GO" id="GO:0005743">
    <property type="term" value="C:mitochondrial inner membrane"/>
    <property type="evidence" value="ECO:0007669"/>
    <property type="project" value="UniProtKB-SubCell"/>
</dbReference>
<dbReference type="EMBL" id="MN750781">
    <property type="protein sequence ID" value="QIS92015.1"/>
    <property type="molecule type" value="Genomic_DNA"/>
</dbReference>
<dbReference type="CTD" id="4536"/>
<organism evidence="20">
    <name type="scientific">Synalpheus microneptunus</name>
    <dbReference type="NCBI Taxonomy" id="1503767"/>
    <lineage>
        <taxon>Eukaryota</taxon>
        <taxon>Metazoa</taxon>
        <taxon>Ecdysozoa</taxon>
        <taxon>Arthropoda</taxon>
        <taxon>Crustacea</taxon>
        <taxon>Multicrustacea</taxon>
        <taxon>Malacostraca</taxon>
        <taxon>Eumalacostraca</taxon>
        <taxon>Eucarida</taxon>
        <taxon>Decapoda</taxon>
        <taxon>Pleocyemata</taxon>
        <taxon>Caridea</taxon>
        <taxon>Alpheoidea</taxon>
        <taxon>Alpheidae</taxon>
        <taxon>Synalpheus</taxon>
    </lineage>
</organism>
<feature type="domain" description="NADH:quinone oxidoreductase/Mrp antiporter transmembrane" evidence="19">
    <location>
        <begin position="87"/>
        <end position="279"/>
    </location>
</feature>
<evidence type="ECO:0000256" key="9">
    <source>
        <dbReference type="ARBA" id="ARBA00022792"/>
    </source>
</evidence>
<keyword evidence="14 18" id="KW-0830">Ubiquinone</keyword>
<keyword evidence="16 18" id="KW-0472">Membrane</keyword>
<dbReference type="PRINTS" id="PR01436">
    <property type="entry name" value="NADHDHGNASE2"/>
</dbReference>
<feature type="transmembrane region" description="Helical" evidence="18">
    <location>
        <begin position="7"/>
        <end position="23"/>
    </location>
</feature>
<evidence type="ECO:0000256" key="18">
    <source>
        <dbReference type="RuleBase" id="RU003403"/>
    </source>
</evidence>
<keyword evidence="7 18" id="KW-0679">Respiratory chain</keyword>
<evidence type="ECO:0000256" key="6">
    <source>
        <dbReference type="ARBA" id="ARBA00022448"/>
    </source>
</evidence>
<feature type="transmembrane region" description="Helical" evidence="18">
    <location>
        <begin position="194"/>
        <end position="214"/>
    </location>
</feature>
<evidence type="ECO:0000256" key="10">
    <source>
        <dbReference type="ARBA" id="ARBA00022967"/>
    </source>
</evidence>
<dbReference type="RefSeq" id="YP_009764377.1">
    <property type="nucleotide sequence ID" value="NC_047307.1"/>
</dbReference>
<feature type="transmembrane region" description="Helical" evidence="18">
    <location>
        <begin position="59"/>
        <end position="82"/>
    </location>
</feature>
<keyword evidence="10 18" id="KW-1278">Translocase</keyword>
<feature type="transmembrane region" description="Helical" evidence="18">
    <location>
        <begin position="234"/>
        <end position="257"/>
    </location>
</feature>
<keyword evidence="15 18" id="KW-0496">Mitochondrion</keyword>
<evidence type="ECO:0000256" key="14">
    <source>
        <dbReference type="ARBA" id="ARBA00023075"/>
    </source>
</evidence>
<evidence type="ECO:0000256" key="3">
    <source>
        <dbReference type="ARBA" id="ARBA00007012"/>
    </source>
</evidence>
<evidence type="ECO:0000256" key="7">
    <source>
        <dbReference type="ARBA" id="ARBA00022660"/>
    </source>
</evidence>
<evidence type="ECO:0000256" key="2">
    <source>
        <dbReference type="ARBA" id="ARBA00004448"/>
    </source>
</evidence>
<dbReference type="InterPro" id="IPR001750">
    <property type="entry name" value="ND/Mrp_TM"/>
</dbReference>
<dbReference type="Pfam" id="PF00361">
    <property type="entry name" value="Proton_antipo_M"/>
    <property type="match status" value="2"/>
</dbReference>
<evidence type="ECO:0000259" key="19">
    <source>
        <dbReference type="Pfam" id="PF00361"/>
    </source>
</evidence>
<dbReference type="PANTHER" id="PTHR46552">
    <property type="entry name" value="NADH-UBIQUINONE OXIDOREDUCTASE CHAIN 2"/>
    <property type="match status" value="1"/>
</dbReference>
<feature type="transmembrane region" description="Helical" evidence="18">
    <location>
        <begin position="171"/>
        <end position="188"/>
    </location>
</feature>
<evidence type="ECO:0000256" key="11">
    <source>
        <dbReference type="ARBA" id="ARBA00022982"/>
    </source>
</evidence>
<dbReference type="PANTHER" id="PTHR46552:SF1">
    <property type="entry name" value="NADH-UBIQUINONE OXIDOREDUCTASE CHAIN 2"/>
    <property type="match status" value="1"/>
</dbReference>
<gene>
    <name evidence="20" type="primary">ND2</name>
</gene>
<comment type="catalytic activity">
    <reaction evidence="17 18">
        <text>a ubiquinone + NADH + 5 H(+)(in) = a ubiquinol + NAD(+) + 4 H(+)(out)</text>
        <dbReference type="Rhea" id="RHEA:29091"/>
        <dbReference type="Rhea" id="RHEA-COMP:9565"/>
        <dbReference type="Rhea" id="RHEA-COMP:9566"/>
        <dbReference type="ChEBI" id="CHEBI:15378"/>
        <dbReference type="ChEBI" id="CHEBI:16389"/>
        <dbReference type="ChEBI" id="CHEBI:17976"/>
        <dbReference type="ChEBI" id="CHEBI:57540"/>
        <dbReference type="ChEBI" id="CHEBI:57945"/>
        <dbReference type="EC" id="7.1.1.2"/>
    </reaction>
</comment>
<evidence type="ECO:0000256" key="4">
    <source>
        <dbReference type="ARBA" id="ARBA00012944"/>
    </source>
</evidence>
<dbReference type="EC" id="7.1.1.2" evidence="4 18"/>
<dbReference type="InterPro" id="IPR003917">
    <property type="entry name" value="NADH_UbQ_OxRdtase_chain2"/>
</dbReference>
<keyword evidence="12 18" id="KW-1133">Transmembrane helix</keyword>
<keyword evidence="13 18" id="KW-0520">NAD</keyword>
<dbReference type="GO" id="GO:0008137">
    <property type="term" value="F:NADH dehydrogenase (ubiquinone) activity"/>
    <property type="evidence" value="ECO:0007669"/>
    <property type="project" value="UniProtKB-EC"/>
</dbReference>
<proteinExistence type="inferred from homology"/>
<geneLocation type="mitochondrion" evidence="20"/>
<evidence type="ECO:0000256" key="1">
    <source>
        <dbReference type="ARBA" id="ARBA00003257"/>
    </source>
</evidence>
<accession>A0A6H0DU57</accession>
<keyword evidence="6" id="KW-0813">Transport</keyword>
<reference evidence="20" key="1">
    <citation type="submission" date="2019-11" db="EMBL/GenBank/DDBJ databases">
        <title>The complete mitochondrial genome of the eusocial sponge-dwelling snapping shrimp Synalpheus microneptunus.</title>
        <authorList>
            <person name="Chak S.T.C."/>
            <person name="Barden P."/>
            <person name="Baeza J.A."/>
        </authorList>
    </citation>
    <scope>NUCLEOTIDE SEQUENCE</scope>
</reference>
<evidence type="ECO:0000256" key="5">
    <source>
        <dbReference type="ARBA" id="ARBA00021008"/>
    </source>
</evidence>
<comment type="function">
    <text evidence="1">Core subunit of the mitochondrial membrane respiratory chain NADH dehydrogenase (Complex I) that is believed to belong to the minimal assembly required for catalysis. Complex I functions in the transfer of electrons from NADH to the respiratory chain. The immediate electron acceptor for the enzyme is believed to be ubiquinone.</text>
</comment>
<evidence type="ECO:0000256" key="15">
    <source>
        <dbReference type="ARBA" id="ARBA00023128"/>
    </source>
</evidence>
<dbReference type="AlphaFoldDB" id="A0A6H0DU57"/>